<keyword evidence="3" id="KW-0472">Membrane</keyword>
<gene>
    <name evidence="5" type="ORF">EB796_010674</name>
</gene>
<evidence type="ECO:0000259" key="4">
    <source>
        <dbReference type="Pfam" id="PF05826"/>
    </source>
</evidence>
<keyword evidence="2" id="KW-0964">Secreted</keyword>
<evidence type="ECO:0000313" key="6">
    <source>
        <dbReference type="Proteomes" id="UP000593567"/>
    </source>
</evidence>
<dbReference type="InterPro" id="IPR033113">
    <property type="entry name" value="PLA2_histidine"/>
</dbReference>
<dbReference type="Pfam" id="PF05826">
    <property type="entry name" value="Phospholip_A2_2"/>
    <property type="match status" value="1"/>
</dbReference>
<dbReference type="GO" id="GO:0050482">
    <property type="term" value="P:arachidonate secretion"/>
    <property type="evidence" value="ECO:0007669"/>
    <property type="project" value="InterPro"/>
</dbReference>
<organism evidence="5 6">
    <name type="scientific">Bugula neritina</name>
    <name type="common">Brown bryozoan</name>
    <name type="synonym">Sertularia neritina</name>
    <dbReference type="NCBI Taxonomy" id="10212"/>
    <lineage>
        <taxon>Eukaryota</taxon>
        <taxon>Metazoa</taxon>
        <taxon>Spiralia</taxon>
        <taxon>Lophotrochozoa</taxon>
        <taxon>Bryozoa</taxon>
        <taxon>Gymnolaemata</taxon>
        <taxon>Cheilostomatida</taxon>
        <taxon>Flustrina</taxon>
        <taxon>Buguloidea</taxon>
        <taxon>Bugulidae</taxon>
        <taxon>Bugula</taxon>
    </lineage>
</organism>
<evidence type="ECO:0000313" key="5">
    <source>
        <dbReference type="EMBL" id="KAF6031009.1"/>
    </source>
</evidence>
<reference evidence="5" key="1">
    <citation type="submission" date="2020-06" db="EMBL/GenBank/DDBJ databases">
        <title>Draft genome of Bugula neritina, a colonial animal packing powerful symbionts and potential medicines.</title>
        <authorList>
            <person name="Rayko M."/>
        </authorList>
    </citation>
    <scope>NUCLEOTIDE SEQUENCE [LARGE SCALE GENOMIC DNA]</scope>
    <source>
        <strain evidence="5">Kwan_BN1</strain>
    </source>
</reference>
<dbReference type="Proteomes" id="UP000593567">
    <property type="component" value="Unassembled WGS sequence"/>
</dbReference>
<comment type="subcellular location">
    <subcellularLocation>
        <location evidence="1">Secreted</location>
    </subcellularLocation>
</comment>
<feature type="domain" description="Phospholipase A2-like central" evidence="4">
    <location>
        <begin position="55"/>
        <end position="112"/>
    </location>
</feature>
<evidence type="ECO:0000256" key="1">
    <source>
        <dbReference type="ARBA" id="ARBA00004613"/>
    </source>
</evidence>
<dbReference type="InterPro" id="IPR016090">
    <property type="entry name" value="PLA2-like_dom"/>
</dbReference>
<dbReference type="GO" id="GO:0004623">
    <property type="term" value="F:phospholipase A2 activity"/>
    <property type="evidence" value="ECO:0007669"/>
    <property type="project" value="InterPro"/>
</dbReference>
<evidence type="ECO:0000256" key="3">
    <source>
        <dbReference type="SAM" id="Phobius"/>
    </source>
</evidence>
<feature type="transmembrane region" description="Helical" evidence="3">
    <location>
        <begin position="34"/>
        <end position="52"/>
    </location>
</feature>
<dbReference type="OrthoDB" id="6075074at2759"/>
<protein>
    <recommendedName>
        <fullName evidence="4">Phospholipase A2-like central domain-containing protein</fullName>
    </recommendedName>
</protein>
<dbReference type="GO" id="GO:0005576">
    <property type="term" value="C:extracellular region"/>
    <property type="evidence" value="ECO:0007669"/>
    <property type="project" value="UniProtKB-SubCell"/>
</dbReference>
<name>A0A7J7JX66_BUGNE</name>
<comment type="caution">
    <text evidence="5">The sequence shown here is derived from an EMBL/GenBank/DDBJ whole genome shotgun (WGS) entry which is preliminary data.</text>
</comment>
<dbReference type="EMBL" id="VXIV02001644">
    <property type="protein sequence ID" value="KAF6031009.1"/>
    <property type="molecule type" value="Genomic_DNA"/>
</dbReference>
<dbReference type="AlphaFoldDB" id="A0A7J7JX66"/>
<dbReference type="InterPro" id="IPR036444">
    <property type="entry name" value="PLipase_A2_dom_sf"/>
</dbReference>
<accession>A0A7J7JX66</accession>
<proteinExistence type="predicted"/>
<dbReference type="PANTHER" id="PTHR12253">
    <property type="entry name" value="RH14732P"/>
    <property type="match status" value="1"/>
</dbReference>
<keyword evidence="3" id="KW-0812">Transmembrane</keyword>
<dbReference type="SUPFAM" id="SSF48619">
    <property type="entry name" value="Phospholipase A2, PLA2"/>
    <property type="match status" value="1"/>
</dbReference>
<dbReference type="GO" id="GO:0006644">
    <property type="term" value="P:phospholipid metabolic process"/>
    <property type="evidence" value="ECO:0007669"/>
    <property type="project" value="InterPro"/>
</dbReference>
<dbReference type="PROSITE" id="PS00118">
    <property type="entry name" value="PA2_HIS"/>
    <property type="match status" value="1"/>
</dbReference>
<dbReference type="Gene3D" id="1.20.90.10">
    <property type="entry name" value="Phospholipase A2 domain"/>
    <property type="match status" value="1"/>
</dbReference>
<keyword evidence="6" id="KW-1185">Reference proteome</keyword>
<keyword evidence="3" id="KW-1133">Transmembrane helix</keyword>
<evidence type="ECO:0000256" key="2">
    <source>
        <dbReference type="ARBA" id="ARBA00022525"/>
    </source>
</evidence>
<sequence>MAYLAYSLHDTSCMMDSLTYSGGAQLTRMAYQKILVSALVFVALVSFTHAGFGKWPGTKWCGLGTDAASYDDLASGSYLETDKCCRAHDHCPHLIPPFKNKYGAFNWNLFTMYVYVPIL</sequence>